<dbReference type="Gene3D" id="3.40.630.30">
    <property type="match status" value="1"/>
</dbReference>
<keyword evidence="2" id="KW-1185">Reference proteome</keyword>
<reference evidence="1" key="1">
    <citation type="journal article" date="2020" name="Stud. Mycol.">
        <title>101 Dothideomycetes genomes: a test case for predicting lifestyles and emergence of pathogens.</title>
        <authorList>
            <person name="Haridas S."/>
            <person name="Albert R."/>
            <person name="Binder M."/>
            <person name="Bloem J."/>
            <person name="Labutti K."/>
            <person name="Salamov A."/>
            <person name="Andreopoulos B."/>
            <person name="Baker S."/>
            <person name="Barry K."/>
            <person name="Bills G."/>
            <person name="Bluhm B."/>
            <person name="Cannon C."/>
            <person name="Castanera R."/>
            <person name="Culley D."/>
            <person name="Daum C."/>
            <person name="Ezra D."/>
            <person name="Gonzalez J."/>
            <person name="Henrissat B."/>
            <person name="Kuo A."/>
            <person name="Liang C."/>
            <person name="Lipzen A."/>
            <person name="Lutzoni F."/>
            <person name="Magnuson J."/>
            <person name="Mondo S."/>
            <person name="Nolan M."/>
            <person name="Ohm R."/>
            <person name="Pangilinan J."/>
            <person name="Park H.-J."/>
            <person name="Ramirez L."/>
            <person name="Alfaro M."/>
            <person name="Sun H."/>
            <person name="Tritt A."/>
            <person name="Yoshinaga Y."/>
            <person name="Zwiers L.-H."/>
            <person name="Turgeon B."/>
            <person name="Goodwin S."/>
            <person name="Spatafora J."/>
            <person name="Crous P."/>
            <person name="Grigoriev I."/>
        </authorList>
    </citation>
    <scope>NUCLEOTIDE SEQUENCE</scope>
    <source>
        <strain evidence="1">CBS 113389</strain>
    </source>
</reference>
<dbReference type="PANTHER" id="PTHR42791:SF14">
    <property type="entry name" value="N-ACETYLTRANSFERASE DOMAIN-CONTAINING PROTEIN"/>
    <property type="match status" value="1"/>
</dbReference>
<evidence type="ECO:0000313" key="2">
    <source>
        <dbReference type="Proteomes" id="UP000799767"/>
    </source>
</evidence>
<dbReference type="OrthoDB" id="410198at2759"/>
<dbReference type="SUPFAM" id="SSF55729">
    <property type="entry name" value="Acyl-CoA N-acyltransferases (Nat)"/>
    <property type="match status" value="1"/>
</dbReference>
<dbReference type="InterPro" id="IPR016181">
    <property type="entry name" value="Acyl_CoA_acyltransferase"/>
</dbReference>
<dbReference type="PANTHER" id="PTHR42791">
    <property type="entry name" value="GNAT FAMILY ACETYLTRANSFERASE"/>
    <property type="match status" value="1"/>
</dbReference>
<dbReference type="InterPro" id="IPR052523">
    <property type="entry name" value="Trichothecene_AcTrans"/>
</dbReference>
<dbReference type="EMBL" id="MU001640">
    <property type="protein sequence ID" value="KAF2480182.1"/>
    <property type="molecule type" value="Genomic_DNA"/>
</dbReference>
<evidence type="ECO:0000313" key="1">
    <source>
        <dbReference type="EMBL" id="KAF2480182.1"/>
    </source>
</evidence>
<name>A0A6A6PJK7_9PEZI</name>
<protein>
    <recommendedName>
        <fullName evidence="3">N-acetyltransferase domain-containing protein</fullName>
    </recommendedName>
</protein>
<dbReference type="AlphaFoldDB" id="A0A6A6PJK7"/>
<dbReference type="RefSeq" id="XP_033586752.1">
    <property type="nucleotide sequence ID" value="XM_033731598.1"/>
</dbReference>
<evidence type="ECO:0008006" key="3">
    <source>
        <dbReference type="Google" id="ProtNLM"/>
    </source>
</evidence>
<sequence>MEDFFGRFKVAQQEIVGEQAHVKLQMLFTRREGFRRGAGTMHLAWGLEQADKLGIPAYLEASRMGRPLYERMGFQAVRDLPLDRERWNLTPEDTITCMLRPAQTNPGTAV</sequence>
<gene>
    <name evidence="1" type="ORF">BDY17DRAFT_256402</name>
</gene>
<accession>A0A6A6PJK7</accession>
<organism evidence="1 2">
    <name type="scientific">Neohortaea acidophila</name>
    <dbReference type="NCBI Taxonomy" id="245834"/>
    <lineage>
        <taxon>Eukaryota</taxon>
        <taxon>Fungi</taxon>
        <taxon>Dikarya</taxon>
        <taxon>Ascomycota</taxon>
        <taxon>Pezizomycotina</taxon>
        <taxon>Dothideomycetes</taxon>
        <taxon>Dothideomycetidae</taxon>
        <taxon>Mycosphaerellales</taxon>
        <taxon>Teratosphaeriaceae</taxon>
        <taxon>Neohortaea</taxon>
    </lineage>
</organism>
<dbReference type="GeneID" id="54472600"/>
<dbReference type="Proteomes" id="UP000799767">
    <property type="component" value="Unassembled WGS sequence"/>
</dbReference>
<proteinExistence type="predicted"/>